<dbReference type="InterPro" id="IPR019529">
    <property type="entry name" value="Syntaxin-18_N"/>
</dbReference>
<evidence type="ECO:0000256" key="5">
    <source>
        <dbReference type="ARBA" id="ARBA00022448"/>
    </source>
</evidence>
<keyword evidence="10 15" id="KW-1133">Transmembrane helix</keyword>
<evidence type="ECO:0000256" key="3">
    <source>
        <dbReference type="ARBA" id="ARBA00009063"/>
    </source>
</evidence>
<evidence type="ECO:0000256" key="4">
    <source>
        <dbReference type="ARBA" id="ARBA00019409"/>
    </source>
</evidence>
<dbReference type="GO" id="GO:0005783">
    <property type="term" value="C:endoplasmic reticulum"/>
    <property type="evidence" value="ECO:0000318"/>
    <property type="project" value="GO_Central"/>
</dbReference>
<dbReference type="EnsemblMetazoa" id="XM_030985884">
    <property type="protein sequence ID" value="XP_030841744"/>
    <property type="gene ID" value="LOC576851"/>
</dbReference>
<keyword evidence="6 15" id="KW-0812">Transmembrane</keyword>
<dbReference type="Pfam" id="PF10496">
    <property type="entry name" value="Syntaxin-18_N"/>
    <property type="match status" value="1"/>
</dbReference>
<dbReference type="PANTHER" id="PTHR15959:SF0">
    <property type="entry name" value="SYNTAXIN-18"/>
    <property type="match status" value="1"/>
</dbReference>
<dbReference type="Proteomes" id="UP000007110">
    <property type="component" value="Unassembled WGS sequence"/>
</dbReference>
<keyword evidence="12 15" id="KW-0472">Membrane</keyword>
<evidence type="ECO:0000256" key="1">
    <source>
        <dbReference type="ARBA" id="ARBA00003746"/>
    </source>
</evidence>
<dbReference type="PANTHER" id="PTHR15959">
    <property type="entry name" value="SYNTAXIN-18"/>
    <property type="match status" value="1"/>
</dbReference>
<evidence type="ECO:0000256" key="10">
    <source>
        <dbReference type="ARBA" id="ARBA00022989"/>
    </source>
</evidence>
<evidence type="ECO:0000313" key="18">
    <source>
        <dbReference type="Proteomes" id="UP000007110"/>
    </source>
</evidence>
<evidence type="ECO:0000256" key="9">
    <source>
        <dbReference type="ARBA" id="ARBA00022927"/>
    </source>
</evidence>
<dbReference type="InterPro" id="IPR010989">
    <property type="entry name" value="SNARE"/>
</dbReference>
<proteinExistence type="inferred from homology"/>
<evidence type="ECO:0000256" key="11">
    <source>
        <dbReference type="ARBA" id="ARBA00023054"/>
    </source>
</evidence>
<dbReference type="OrthoDB" id="342981at2759"/>
<evidence type="ECO:0000313" key="17">
    <source>
        <dbReference type="EnsemblMetazoa" id="XP_030841744"/>
    </source>
</evidence>
<evidence type="ECO:0000256" key="15">
    <source>
        <dbReference type="SAM" id="Phobius"/>
    </source>
</evidence>
<evidence type="ECO:0000256" key="8">
    <source>
        <dbReference type="ARBA" id="ARBA00022892"/>
    </source>
</evidence>
<dbReference type="RefSeq" id="XP_030841744.1">
    <property type="nucleotide sequence ID" value="XM_030985884.1"/>
</dbReference>
<evidence type="ECO:0000256" key="13">
    <source>
        <dbReference type="ARBA" id="ARBA00046280"/>
    </source>
</evidence>
<dbReference type="PROSITE" id="PS50192">
    <property type="entry name" value="T_SNARE"/>
    <property type="match status" value="1"/>
</dbReference>
<feature type="domain" description="T-SNARE coiled-coil homology" evidence="16">
    <location>
        <begin position="235"/>
        <end position="289"/>
    </location>
</feature>
<dbReference type="SUPFAM" id="SSF47661">
    <property type="entry name" value="t-snare proteins"/>
    <property type="match status" value="1"/>
</dbReference>
<keyword evidence="8" id="KW-0931">ER-Golgi transport</keyword>
<keyword evidence="5" id="KW-0813">Transport</keyword>
<dbReference type="GO" id="GO:0015031">
    <property type="term" value="P:protein transport"/>
    <property type="evidence" value="ECO:0007669"/>
    <property type="project" value="UniProtKB-KW"/>
</dbReference>
<dbReference type="OMA" id="YMRIGQH"/>
<dbReference type="CTD" id="53407"/>
<keyword evidence="9" id="KW-0653">Protein transport</keyword>
<evidence type="ECO:0000259" key="16">
    <source>
        <dbReference type="PROSITE" id="PS50192"/>
    </source>
</evidence>
<reference evidence="18" key="1">
    <citation type="submission" date="2015-02" db="EMBL/GenBank/DDBJ databases">
        <title>Genome sequencing for Strongylocentrotus purpuratus.</title>
        <authorList>
            <person name="Murali S."/>
            <person name="Liu Y."/>
            <person name="Vee V."/>
            <person name="English A."/>
            <person name="Wang M."/>
            <person name="Skinner E."/>
            <person name="Han Y."/>
            <person name="Muzny D.M."/>
            <person name="Worley K.C."/>
            <person name="Gibbs R.A."/>
        </authorList>
    </citation>
    <scope>NUCLEOTIDE SEQUENCE</scope>
</reference>
<protein>
    <recommendedName>
        <fullName evidence="4">Syntaxin-18</fullName>
    </recommendedName>
</protein>
<name>A0A7M7NVW7_STRPU</name>
<evidence type="ECO:0000256" key="7">
    <source>
        <dbReference type="ARBA" id="ARBA00022824"/>
    </source>
</evidence>
<keyword evidence="18" id="KW-1185">Reference proteome</keyword>
<evidence type="ECO:0000256" key="14">
    <source>
        <dbReference type="SAM" id="MobiDB-lite"/>
    </source>
</evidence>
<comment type="function">
    <text evidence="1">Syntaxin that may be involved in targeting and fusion of Golgi-derived retrograde transport vesicles with the ER.</text>
</comment>
<feature type="compositionally biased region" description="Polar residues" evidence="14">
    <location>
        <begin position="174"/>
        <end position="188"/>
    </location>
</feature>
<accession>A0A7M7NVW7</accession>
<dbReference type="CDD" id="cd15850">
    <property type="entry name" value="SNARE_syntaxin18"/>
    <property type="match status" value="1"/>
</dbReference>
<dbReference type="FunCoup" id="A0A7M7NVW7">
    <property type="interactions" value="2274"/>
</dbReference>
<feature type="region of interest" description="Disordered" evidence="14">
    <location>
        <begin position="167"/>
        <end position="198"/>
    </location>
</feature>
<dbReference type="GO" id="GO:0006890">
    <property type="term" value="P:retrograde vesicle-mediated transport, Golgi to endoplasmic reticulum"/>
    <property type="evidence" value="ECO:0000318"/>
    <property type="project" value="GO_Central"/>
</dbReference>
<dbReference type="GO" id="GO:0005789">
    <property type="term" value="C:endoplasmic reticulum membrane"/>
    <property type="evidence" value="ECO:0007669"/>
    <property type="project" value="UniProtKB-SubCell"/>
</dbReference>
<evidence type="ECO:0000256" key="12">
    <source>
        <dbReference type="ARBA" id="ARBA00023136"/>
    </source>
</evidence>
<dbReference type="GeneID" id="576851"/>
<dbReference type="FunFam" id="1.20.5.110:FF:000015">
    <property type="entry name" value="Syntaxin-18, putative"/>
    <property type="match status" value="1"/>
</dbReference>
<keyword evidence="7" id="KW-0256">Endoplasmic reticulum</keyword>
<feature type="transmembrane region" description="Helical" evidence="15">
    <location>
        <begin position="298"/>
        <end position="317"/>
    </location>
</feature>
<evidence type="ECO:0000256" key="2">
    <source>
        <dbReference type="ARBA" id="ARBA00004389"/>
    </source>
</evidence>
<dbReference type="InParanoid" id="A0A7M7NVW7"/>
<dbReference type="AlphaFoldDB" id="A0A7M7NVW7"/>
<keyword evidence="11" id="KW-0175">Coiled coil</keyword>
<comment type="similarity">
    <text evidence="3">Belongs to the syntaxin family.</text>
</comment>
<dbReference type="InterPro" id="IPR000727">
    <property type="entry name" value="T_SNARE_dom"/>
</dbReference>
<dbReference type="SUPFAM" id="SSF58038">
    <property type="entry name" value="SNARE fusion complex"/>
    <property type="match status" value="1"/>
</dbReference>
<dbReference type="KEGG" id="spu:576851"/>
<organism evidence="17 18">
    <name type="scientific">Strongylocentrotus purpuratus</name>
    <name type="common">Purple sea urchin</name>
    <dbReference type="NCBI Taxonomy" id="7668"/>
    <lineage>
        <taxon>Eukaryota</taxon>
        <taxon>Metazoa</taxon>
        <taxon>Echinodermata</taxon>
        <taxon>Eleutherozoa</taxon>
        <taxon>Echinozoa</taxon>
        <taxon>Echinoidea</taxon>
        <taxon>Euechinoidea</taxon>
        <taxon>Echinacea</taxon>
        <taxon>Camarodonta</taxon>
        <taxon>Echinidea</taxon>
        <taxon>Strongylocentrotidae</taxon>
        <taxon>Strongylocentrotus</taxon>
    </lineage>
</organism>
<sequence>MKIVNMAADRTALFKASIKTVRTRNKALGVGKDSSKSTLLSHAQKMKDDFAIKAKEVVITISKLKDFLLEHRKQYINAASHLVNDSCHMSDAERDQIDSDAQDFMRTCSDTIRLFKTEAHRQNVPSQVRQHREVVFELIDAYLKGVCKLYSEQRAIRVKRVVDKKRISRLRQDGPSSKSKQSVSNNGDDQVKNNPPLDLHLTSQEEEDEELSPEEIRMFQQENQRLFNDMNCLVDEVRQIEGKVVEIAQLQEIFTDKVLQQSADIDRIGDTVVHTTENITAANQDIREAIKNNAGMRLWILFFLVVCSFSLLFLDWYS</sequence>
<dbReference type="GO" id="GO:0031201">
    <property type="term" value="C:SNARE complex"/>
    <property type="evidence" value="ECO:0000318"/>
    <property type="project" value="GO_Central"/>
</dbReference>
<dbReference type="Gene3D" id="1.20.5.110">
    <property type="match status" value="1"/>
</dbReference>
<evidence type="ECO:0000256" key="6">
    <source>
        <dbReference type="ARBA" id="ARBA00022692"/>
    </source>
</evidence>
<reference evidence="17" key="2">
    <citation type="submission" date="2021-01" db="UniProtKB">
        <authorList>
            <consortium name="EnsemblMetazoa"/>
        </authorList>
    </citation>
    <scope>IDENTIFICATION</scope>
</reference>
<comment type="subcellular location">
    <subcellularLocation>
        <location evidence="13">Endomembrane system</location>
        <topology evidence="13">Single-pass type IV membrane protein</topology>
    </subcellularLocation>
    <subcellularLocation>
        <location evidence="2">Endoplasmic reticulum membrane</location>
        <topology evidence="2">Single-pass membrane protein</topology>
    </subcellularLocation>
</comment>